<dbReference type="EMBL" id="LSUQ01000004">
    <property type="protein sequence ID" value="OAG95073.1"/>
    <property type="molecule type" value="Genomic_DNA"/>
</dbReference>
<protein>
    <submittedName>
        <fullName evidence="1">Uncharacterized protein</fullName>
    </submittedName>
</protein>
<gene>
    <name evidence="1" type="ORF">AYW79_02350</name>
</gene>
<name>A0A853KE65_9BACL</name>
<dbReference type="OrthoDB" id="2376915at2"/>
<comment type="caution">
    <text evidence="1">The sequence shown here is derived from an EMBL/GenBank/DDBJ whole genome shotgun (WGS) entry which is preliminary data.</text>
</comment>
<reference evidence="1 2" key="1">
    <citation type="submission" date="2016-02" db="EMBL/GenBank/DDBJ databases">
        <title>Draft genome sequence of Acidibacillus ferrooxidans SLC66.</title>
        <authorList>
            <person name="Oliveira G."/>
            <person name="Nancucheo I."/>
            <person name="Dall'Agnol H."/>
            <person name="Johnson B."/>
            <person name="Oliveira R."/>
            <person name="Nunes G.L."/>
            <person name="Tzotzos G."/>
            <person name="Orellana S.C."/>
            <person name="Salim A.C."/>
            <person name="Araujo F.M."/>
        </authorList>
    </citation>
    <scope>NUCLEOTIDE SEQUENCE [LARGE SCALE GENOMIC DNA]</scope>
    <source>
        <strain evidence="1 2">SLC66</strain>
    </source>
</reference>
<accession>A0A853KE65</accession>
<evidence type="ECO:0000313" key="2">
    <source>
        <dbReference type="Proteomes" id="UP000077421"/>
    </source>
</evidence>
<proteinExistence type="predicted"/>
<dbReference type="RefSeq" id="WP_067561117.1">
    <property type="nucleotide sequence ID" value="NZ_LSUQ01000004.1"/>
</dbReference>
<sequence>MSDFELNIGSVSSNFILSNSGIYVGKTRKTHVRATSKANAGFGKITGDENKFIASTRTKDFDFLDTIKKID</sequence>
<dbReference type="Proteomes" id="UP000077421">
    <property type="component" value="Unassembled WGS sequence"/>
</dbReference>
<organism evidence="1 2">
    <name type="scientific">Ferroacidibacillus organovorans</name>
    <dbReference type="NCBI Taxonomy" id="1765683"/>
    <lineage>
        <taxon>Bacteria</taxon>
        <taxon>Bacillati</taxon>
        <taxon>Bacillota</taxon>
        <taxon>Bacilli</taxon>
        <taxon>Bacillales</taxon>
        <taxon>Alicyclobacillaceae</taxon>
        <taxon>Ferroacidibacillus</taxon>
    </lineage>
</organism>
<evidence type="ECO:0000313" key="1">
    <source>
        <dbReference type="EMBL" id="OAG95073.1"/>
    </source>
</evidence>
<dbReference type="AlphaFoldDB" id="A0A853KE65"/>